<dbReference type="InterPro" id="IPR052670">
    <property type="entry name" value="UPF0654_domain"/>
</dbReference>
<reference evidence="4" key="1">
    <citation type="submission" date="2010-11" db="EMBL/GenBank/DDBJ databases">
        <title>The genome sequence of Microbotryum violaceum strain p1A1 Lamole.</title>
        <authorList>
            <person name="Cuomo C."/>
            <person name="Perlin M."/>
            <person name="Young S.K."/>
            <person name="Zeng Q."/>
            <person name="Gargeya S."/>
            <person name="Alvarado L."/>
            <person name="Berlin A."/>
            <person name="Chapman S.B."/>
            <person name="Chen Z."/>
            <person name="Freedman E."/>
            <person name="Gellesch M."/>
            <person name="Goldberg J."/>
            <person name="Griggs A."/>
            <person name="Gujja S."/>
            <person name="Heilman E."/>
            <person name="Heiman D."/>
            <person name="Howarth C."/>
            <person name="Mehta T."/>
            <person name="Neiman D."/>
            <person name="Pearson M."/>
            <person name="Roberts A."/>
            <person name="Saif S."/>
            <person name="Shea T."/>
            <person name="Shenoy N."/>
            <person name="Sisk P."/>
            <person name="Stolte C."/>
            <person name="Sykes S."/>
            <person name="White J."/>
            <person name="Yandava C."/>
            <person name="Haas B."/>
            <person name="Nusbaum C."/>
            <person name="Birren B."/>
        </authorList>
    </citation>
    <scope>NUCLEOTIDE SEQUENCE [LARGE SCALE GENOMIC DNA]</scope>
    <source>
        <strain evidence="4">p1A1 Lamole</strain>
    </source>
</reference>
<dbReference type="EMBL" id="GL541713">
    <property type="protein sequence ID" value="KDE04198.1"/>
    <property type="molecule type" value="Genomic_DNA"/>
</dbReference>
<dbReference type="HOGENOM" id="CLU_2322114_0_0_1"/>
<gene>
    <name evidence="2" type="ORF">MVLG_05358</name>
</gene>
<sequence>MSAEHTTLVKGDKVLEKVGDQIVAEKDYRAEEMIQKLEESHAASVGEGASGGAGGGSGADEDQHQHRVAGGLKAAIHNPNVSEEAKQSAQEKLEKLGEA</sequence>
<evidence type="ECO:0000313" key="2">
    <source>
        <dbReference type="EMBL" id="KDE04198.1"/>
    </source>
</evidence>
<dbReference type="EnsemblFungi" id="MVLG_05358T0">
    <property type="protein sequence ID" value="MVLG_05358T0"/>
    <property type="gene ID" value="MVLG_05358"/>
</dbReference>
<dbReference type="InParanoid" id="U5HE07"/>
<dbReference type="PANTHER" id="PTHR36576">
    <property type="entry name" value="UPF0654 PROTEIN C11D3.01C-RELATED"/>
    <property type="match status" value="1"/>
</dbReference>
<reference evidence="3" key="4">
    <citation type="submission" date="2015-06" db="UniProtKB">
        <authorList>
            <consortium name="EnsemblFungi"/>
        </authorList>
    </citation>
    <scope>IDENTIFICATION</scope>
</reference>
<keyword evidence="4" id="KW-1185">Reference proteome</keyword>
<evidence type="ECO:0000256" key="1">
    <source>
        <dbReference type="SAM" id="MobiDB-lite"/>
    </source>
</evidence>
<dbReference type="AlphaFoldDB" id="U5HE07"/>
<evidence type="ECO:0000313" key="3">
    <source>
        <dbReference type="EnsemblFungi" id="MVLG_05358T0"/>
    </source>
</evidence>
<evidence type="ECO:0000313" key="4">
    <source>
        <dbReference type="Proteomes" id="UP000017200"/>
    </source>
</evidence>
<dbReference type="InterPro" id="IPR018824">
    <property type="entry name" value="Conidiation-specific_6"/>
</dbReference>
<accession>U5HE07</accession>
<proteinExistence type="predicted"/>
<feature type="region of interest" description="Disordered" evidence="1">
    <location>
        <begin position="38"/>
        <end position="99"/>
    </location>
</feature>
<dbReference type="PANTHER" id="PTHR36576:SF1">
    <property type="entry name" value="UPF0654 PROTEIN C11D3.01C-RELATED"/>
    <property type="match status" value="1"/>
</dbReference>
<name>U5HE07_USTV1</name>
<dbReference type="EMBL" id="AEIJ01000558">
    <property type="status" value="NOT_ANNOTATED_CDS"/>
    <property type="molecule type" value="Genomic_DNA"/>
</dbReference>
<reference evidence="2 4" key="3">
    <citation type="journal article" date="2015" name="BMC Genomics">
        <title>Sex and parasites: genomic and transcriptomic analysis of Microbotryum lychnidis-dioicae, the biotrophic and plant-castrating anther smut fungus.</title>
        <authorList>
            <person name="Perlin M.H."/>
            <person name="Amselem J."/>
            <person name="Fontanillas E."/>
            <person name="Toh S.S."/>
            <person name="Chen Z."/>
            <person name="Goldberg J."/>
            <person name="Duplessis S."/>
            <person name="Henrissat B."/>
            <person name="Young S."/>
            <person name="Zeng Q."/>
            <person name="Aguileta G."/>
            <person name="Petit E."/>
            <person name="Badouin H."/>
            <person name="Andrews J."/>
            <person name="Razeeq D."/>
            <person name="Gabaldon T."/>
            <person name="Quesneville H."/>
            <person name="Giraud T."/>
            <person name="Hood M.E."/>
            <person name="Schultz D.J."/>
            <person name="Cuomo C.A."/>
        </authorList>
    </citation>
    <scope>NUCLEOTIDE SEQUENCE [LARGE SCALE GENOMIC DNA]</scope>
    <source>
        <strain evidence="4">p1A1 Lamole</strain>
        <strain evidence="2">P1A1 Lamole</strain>
    </source>
</reference>
<evidence type="ECO:0008006" key="5">
    <source>
        <dbReference type="Google" id="ProtNLM"/>
    </source>
</evidence>
<dbReference type="OrthoDB" id="5419162at2759"/>
<reference evidence="2" key="2">
    <citation type="submission" date="2010-11" db="EMBL/GenBank/DDBJ databases">
        <authorList>
            <consortium name="The Broad Institute Genome Sequencing Platform"/>
            <person name="Earl A."/>
            <person name="Ward D."/>
            <person name="Feldgarden M."/>
            <person name="Gevers D."/>
            <person name="Butler R."/>
            <person name="Young S.K."/>
            <person name="Zeng Q."/>
            <person name="Gargeya S."/>
            <person name="Fitzgerald M."/>
            <person name="Haas B."/>
            <person name="Abouelleil A."/>
            <person name="Alvarado L."/>
            <person name="Arachchi H.M."/>
            <person name="Berlin A."/>
            <person name="Brown A."/>
            <person name="Chapman S.B."/>
            <person name="Chen Z."/>
            <person name="Dunbar C."/>
            <person name="Freedman E."/>
            <person name="Gearin G."/>
            <person name="Gellesch M."/>
            <person name="Goldberg J."/>
            <person name="Griggs A."/>
            <person name="Gujja S."/>
            <person name="Heilman E."/>
            <person name="Heiman D."/>
            <person name="Howarth C."/>
            <person name="Larson L."/>
            <person name="Lui A."/>
            <person name="MacDonald P.J.P."/>
            <person name="Mehta T."/>
            <person name="Montmayeur A."/>
            <person name="Murphy C."/>
            <person name="Neiman D."/>
            <person name="Pearson M."/>
            <person name="Priest M."/>
            <person name="Roberts A."/>
            <person name="Saif S."/>
            <person name="Shea T."/>
            <person name="Shenoy N."/>
            <person name="Sisk P."/>
            <person name="Stolte C."/>
            <person name="Sykes S."/>
            <person name="White J."/>
            <person name="Yandava C."/>
            <person name="Wortman J."/>
            <person name="Nusbaum C."/>
            <person name="Birren B."/>
        </authorList>
    </citation>
    <scope>NUCLEOTIDE SEQUENCE</scope>
    <source>
        <strain evidence="2">P1A1 Lamole</strain>
    </source>
</reference>
<organism evidence="2">
    <name type="scientific">Microbotryum lychnidis-dioicae (strain p1A1 Lamole / MvSl-1064)</name>
    <name type="common">Anther smut fungus</name>
    <dbReference type="NCBI Taxonomy" id="683840"/>
    <lineage>
        <taxon>Eukaryota</taxon>
        <taxon>Fungi</taxon>
        <taxon>Dikarya</taxon>
        <taxon>Basidiomycota</taxon>
        <taxon>Pucciniomycotina</taxon>
        <taxon>Microbotryomycetes</taxon>
        <taxon>Microbotryales</taxon>
        <taxon>Microbotryaceae</taxon>
        <taxon>Microbotryum</taxon>
    </lineage>
</organism>
<dbReference type="Proteomes" id="UP000017200">
    <property type="component" value="Unassembled WGS sequence"/>
</dbReference>
<feature type="compositionally biased region" description="Basic and acidic residues" evidence="1">
    <location>
        <begin position="83"/>
        <end position="99"/>
    </location>
</feature>
<dbReference type="Pfam" id="PF10346">
    <property type="entry name" value="Con-6"/>
    <property type="match status" value="1"/>
</dbReference>
<dbReference type="GO" id="GO:0005737">
    <property type="term" value="C:cytoplasm"/>
    <property type="evidence" value="ECO:0007669"/>
    <property type="project" value="TreeGrafter"/>
</dbReference>
<protein>
    <recommendedName>
        <fullName evidence="5">Conidiation-specific protein 6</fullName>
    </recommendedName>
</protein>
<feature type="compositionally biased region" description="Gly residues" evidence="1">
    <location>
        <begin position="48"/>
        <end position="58"/>
    </location>
</feature>